<evidence type="ECO:0000256" key="1">
    <source>
        <dbReference type="SAM" id="Coils"/>
    </source>
</evidence>
<evidence type="ECO:0000256" key="2">
    <source>
        <dbReference type="SAM" id="MobiDB-lite"/>
    </source>
</evidence>
<reference evidence="3" key="1">
    <citation type="submission" date="2023-03" db="EMBL/GenBank/DDBJ databases">
        <title>Massive genome expansion in bonnet fungi (Mycena s.s.) driven by repeated elements and novel gene families across ecological guilds.</title>
        <authorList>
            <consortium name="Lawrence Berkeley National Laboratory"/>
            <person name="Harder C.B."/>
            <person name="Miyauchi S."/>
            <person name="Viragh M."/>
            <person name="Kuo A."/>
            <person name="Thoen E."/>
            <person name="Andreopoulos B."/>
            <person name="Lu D."/>
            <person name="Skrede I."/>
            <person name="Drula E."/>
            <person name="Henrissat B."/>
            <person name="Morin E."/>
            <person name="Kohler A."/>
            <person name="Barry K."/>
            <person name="LaButti K."/>
            <person name="Morin E."/>
            <person name="Salamov A."/>
            <person name="Lipzen A."/>
            <person name="Mereny Z."/>
            <person name="Hegedus B."/>
            <person name="Baldrian P."/>
            <person name="Stursova M."/>
            <person name="Weitz H."/>
            <person name="Taylor A."/>
            <person name="Grigoriev I.V."/>
            <person name="Nagy L.G."/>
            <person name="Martin F."/>
            <person name="Kauserud H."/>
        </authorList>
    </citation>
    <scope>NUCLEOTIDE SEQUENCE</scope>
    <source>
        <strain evidence="3">CBHHK067</strain>
    </source>
</reference>
<evidence type="ECO:0000313" key="3">
    <source>
        <dbReference type="EMBL" id="KAJ7702674.1"/>
    </source>
</evidence>
<proteinExistence type="predicted"/>
<dbReference type="EMBL" id="JARKIE010000014">
    <property type="protein sequence ID" value="KAJ7702674.1"/>
    <property type="molecule type" value="Genomic_DNA"/>
</dbReference>
<dbReference type="AlphaFoldDB" id="A0AAD7GQY5"/>
<gene>
    <name evidence="3" type="ORF">B0H17DRAFT_1194565</name>
</gene>
<protein>
    <submittedName>
        <fullName evidence="3">Uncharacterized protein</fullName>
    </submittedName>
</protein>
<keyword evidence="1" id="KW-0175">Coiled coil</keyword>
<name>A0AAD7GQY5_MYCRO</name>
<sequence>MSTSSASTDPFADPSPTNDALLNSIPMNGHPHRHVALAALALQQAQRALSATLTAPQTQIVSNAAAARLCRTLRTHIVVQQAQLAAAAAEREILLRQVARLEAESARQRQMGALWEVLADLRASNGMLEDRALNLERRVFQLEAQVQSYRLATFGLAPRHDAAAYPLSSESSSYRHASIIINAPHPPAYTNPTAFPIVDRPFTLQDVPRKRARRDESPGAA</sequence>
<keyword evidence="4" id="KW-1185">Reference proteome</keyword>
<dbReference type="Proteomes" id="UP001221757">
    <property type="component" value="Unassembled WGS sequence"/>
</dbReference>
<feature type="coiled-coil region" evidence="1">
    <location>
        <begin position="84"/>
        <end position="152"/>
    </location>
</feature>
<evidence type="ECO:0000313" key="4">
    <source>
        <dbReference type="Proteomes" id="UP001221757"/>
    </source>
</evidence>
<organism evidence="3 4">
    <name type="scientific">Mycena rosella</name>
    <name type="common">Pink bonnet</name>
    <name type="synonym">Agaricus rosellus</name>
    <dbReference type="NCBI Taxonomy" id="1033263"/>
    <lineage>
        <taxon>Eukaryota</taxon>
        <taxon>Fungi</taxon>
        <taxon>Dikarya</taxon>
        <taxon>Basidiomycota</taxon>
        <taxon>Agaricomycotina</taxon>
        <taxon>Agaricomycetes</taxon>
        <taxon>Agaricomycetidae</taxon>
        <taxon>Agaricales</taxon>
        <taxon>Marasmiineae</taxon>
        <taxon>Mycenaceae</taxon>
        <taxon>Mycena</taxon>
    </lineage>
</organism>
<accession>A0AAD7GQY5</accession>
<feature type="region of interest" description="Disordered" evidence="2">
    <location>
        <begin position="1"/>
        <end position="27"/>
    </location>
</feature>
<comment type="caution">
    <text evidence="3">The sequence shown here is derived from an EMBL/GenBank/DDBJ whole genome shotgun (WGS) entry which is preliminary data.</text>
</comment>